<dbReference type="InterPro" id="IPR027417">
    <property type="entry name" value="P-loop_NTPase"/>
</dbReference>
<sequence length="886" mass="99374">MPPSTVTQNRLENVVTGLTMITNTLEITADSIQTPFLGAIINTTQAVLQNIQNHYVLTTGVRILHKVYTFVETQQKGNKVKSFFRQGEISTLLKDCQAELQQNFDFFQKMSQATALERASTISGHHSWSSNSSTSISMLPSEPKIFHGWESELSDILHLFNTGIPKIAILGAGSMGKTSLARAVLHHPDITARYITMRGAEHPAKVQWTRPFLKVLQPLDQEMARRAFVDTADSGHSLEEIDQILSLADNMPLAISLLAHLADTEGCSNVLSRWDKEKTSVISEGFDKRSNLDMSISLSLSSPRIHSIPHSQELLSLLAMLPDGLTDVDSIQSKLPLENILTCKTTLKSTALAYSDEHKRLKHQPPGDHLVQSLFKYFQEMLAFYVKYIGTQSISSTVPQLKSNHTNIQNVLQWGLKQKQPTLSDSIYCVQTPLMGQIQDLLPQLNDHQLKAYCLIDSIRLWQYYPISNPEALASQIVELFKDFDDPDLKCTFYLNMTDYYQVVKTDLGLATNIQGLDRLAWINVKLGAYSVAQLDGCESQKLFRLSGDLNGEANAARTEAVCWKELGYYKQSLSLSTKAQSLLSLCGLSDSDVNITFMNTQAEVHKCKSEYSEAWTIHTKRLQISTNQSAARHATALLNSAEIAVSIGVQKHEVKRDIDLVRSIFTTLNLKPWIICCDATLADLYIREKDLATAKRLLIKCLELATEHSEIKLFCFERLGNASLWGADESIPVWTTIFLIHPLKCKQFLQAYKALQFFGDTSLHQKDEDTAITLFTVALEGFTCMDVHRSRAECLVRLGDISNQCGDLLKAVELWNTAQPLFERSSQAKEVQHIDKRLASIDNNVLEQQRESIACLVRLDVHSGNLSHIKDEEQVEVIGEPQLTM</sequence>
<gene>
    <name evidence="1" type="ORF">DFH08DRAFT_1014142</name>
</gene>
<dbReference type="EMBL" id="JARIHO010000028">
    <property type="protein sequence ID" value="KAJ7339234.1"/>
    <property type="molecule type" value="Genomic_DNA"/>
</dbReference>
<proteinExistence type="predicted"/>
<evidence type="ECO:0008006" key="3">
    <source>
        <dbReference type="Google" id="ProtNLM"/>
    </source>
</evidence>
<reference evidence="1" key="1">
    <citation type="submission" date="2023-03" db="EMBL/GenBank/DDBJ databases">
        <title>Massive genome expansion in bonnet fungi (Mycena s.s.) driven by repeated elements and novel gene families across ecological guilds.</title>
        <authorList>
            <consortium name="Lawrence Berkeley National Laboratory"/>
            <person name="Harder C.B."/>
            <person name="Miyauchi S."/>
            <person name="Viragh M."/>
            <person name="Kuo A."/>
            <person name="Thoen E."/>
            <person name="Andreopoulos B."/>
            <person name="Lu D."/>
            <person name="Skrede I."/>
            <person name="Drula E."/>
            <person name="Henrissat B."/>
            <person name="Morin E."/>
            <person name="Kohler A."/>
            <person name="Barry K."/>
            <person name="LaButti K."/>
            <person name="Morin E."/>
            <person name="Salamov A."/>
            <person name="Lipzen A."/>
            <person name="Mereny Z."/>
            <person name="Hegedus B."/>
            <person name="Baldrian P."/>
            <person name="Stursova M."/>
            <person name="Weitz H."/>
            <person name="Taylor A."/>
            <person name="Grigoriev I.V."/>
            <person name="Nagy L.G."/>
            <person name="Martin F."/>
            <person name="Kauserud H."/>
        </authorList>
    </citation>
    <scope>NUCLEOTIDE SEQUENCE</scope>
    <source>
        <strain evidence="1">CBHHK002</strain>
    </source>
</reference>
<comment type="caution">
    <text evidence="1">The sequence shown here is derived from an EMBL/GenBank/DDBJ whole genome shotgun (WGS) entry which is preliminary data.</text>
</comment>
<keyword evidence="2" id="KW-1185">Reference proteome</keyword>
<dbReference type="Proteomes" id="UP001218218">
    <property type="component" value="Unassembled WGS sequence"/>
</dbReference>
<protein>
    <recommendedName>
        <fullName evidence="3">TPR repeat-containing protein</fullName>
    </recommendedName>
</protein>
<accession>A0AAD7ENX7</accession>
<dbReference type="AlphaFoldDB" id="A0AAD7ENX7"/>
<evidence type="ECO:0000313" key="2">
    <source>
        <dbReference type="Proteomes" id="UP001218218"/>
    </source>
</evidence>
<name>A0AAD7ENX7_9AGAR</name>
<dbReference type="SUPFAM" id="SSF48452">
    <property type="entry name" value="TPR-like"/>
    <property type="match status" value="2"/>
</dbReference>
<organism evidence="1 2">
    <name type="scientific">Mycena albidolilacea</name>
    <dbReference type="NCBI Taxonomy" id="1033008"/>
    <lineage>
        <taxon>Eukaryota</taxon>
        <taxon>Fungi</taxon>
        <taxon>Dikarya</taxon>
        <taxon>Basidiomycota</taxon>
        <taxon>Agaricomycotina</taxon>
        <taxon>Agaricomycetes</taxon>
        <taxon>Agaricomycetidae</taxon>
        <taxon>Agaricales</taxon>
        <taxon>Marasmiineae</taxon>
        <taxon>Mycenaceae</taxon>
        <taxon>Mycena</taxon>
    </lineage>
</organism>
<dbReference type="Gene3D" id="3.40.50.300">
    <property type="entry name" value="P-loop containing nucleotide triphosphate hydrolases"/>
    <property type="match status" value="1"/>
</dbReference>
<evidence type="ECO:0000313" key="1">
    <source>
        <dbReference type="EMBL" id="KAJ7339234.1"/>
    </source>
</evidence>
<dbReference type="SUPFAM" id="SSF52540">
    <property type="entry name" value="P-loop containing nucleoside triphosphate hydrolases"/>
    <property type="match status" value="1"/>
</dbReference>
<dbReference type="InterPro" id="IPR011990">
    <property type="entry name" value="TPR-like_helical_dom_sf"/>
</dbReference>
<dbReference type="Gene3D" id="1.25.40.10">
    <property type="entry name" value="Tetratricopeptide repeat domain"/>
    <property type="match status" value="2"/>
</dbReference>